<dbReference type="PANTHER" id="PTHR30472">
    <property type="entry name" value="FERRIC ENTEROBACTIN TRANSPORT SYSTEM PERMEASE PROTEIN"/>
    <property type="match status" value="1"/>
</dbReference>
<evidence type="ECO:0000313" key="10">
    <source>
        <dbReference type="Proteomes" id="UP000218979"/>
    </source>
</evidence>
<dbReference type="InterPro" id="IPR000522">
    <property type="entry name" value="ABC_transptr_permease_BtuC"/>
</dbReference>
<evidence type="ECO:0000256" key="6">
    <source>
        <dbReference type="ARBA" id="ARBA00022989"/>
    </source>
</evidence>
<dbReference type="EMBL" id="JXJT01000006">
    <property type="protein sequence ID" value="PCS04006.1"/>
    <property type="molecule type" value="Genomic_DNA"/>
</dbReference>
<keyword evidence="5 8" id="KW-0812">Transmembrane</keyword>
<comment type="caution">
    <text evidence="9">The sequence shown here is derived from an EMBL/GenBank/DDBJ whole genome shotgun (WGS) entry which is preliminary data.</text>
</comment>
<evidence type="ECO:0000256" key="3">
    <source>
        <dbReference type="ARBA" id="ARBA00022448"/>
    </source>
</evidence>
<feature type="transmembrane region" description="Helical" evidence="8">
    <location>
        <begin position="163"/>
        <end position="184"/>
    </location>
</feature>
<dbReference type="Pfam" id="PF01032">
    <property type="entry name" value="FecCD"/>
    <property type="match status" value="1"/>
</dbReference>
<reference evidence="9 10" key="1">
    <citation type="submission" date="2014-12" db="EMBL/GenBank/DDBJ databases">
        <title>Draft genome sequences of 10 type strains of Lactococcus.</title>
        <authorList>
            <person name="Sun Z."/>
            <person name="Zhong Z."/>
            <person name="Liu W."/>
            <person name="Zhang W."/>
            <person name="Zhang H."/>
        </authorList>
    </citation>
    <scope>NUCLEOTIDE SEQUENCE [LARGE SCALE GENOMIC DNA]</scope>
    <source>
        <strain evidence="9 10">DSM 22330</strain>
    </source>
</reference>
<sequence>MTLSIKNRGLYFDNYIDSYLTERARKRLVTKKIAGIIFLVILIVSSIFIGLVDLPIFELGTWSSRQNLVLLSSRLPRTLSLVIAGASVSVSGLVMQNLMQNKFVSPNTAGTMDSAKLGIVFVMIFLPNAPLLMRTTVAFGFAFLGTCLFLLISRYLPSKNTILIPLVGIMFGNIIGSIATFFAYQHQLLQNMASWLQGNFSVVMRGNYELLYLSIPLFIIIYLFAYQFTIMAAGQEMATNLGISYQKMRLVGIGIIALSSSIVLVSVGNIPFLGIIVPNLVSLKFGDQMKNNLPLTAYFGASFLLICDMIGRIIIAPYEISVSLVIGVLGSICFIGLLLKESRRYS</sequence>
<evidence type="ECO:0000256" key="5">
    <source>
        <dbReference type="ARBA" id="ARBA00022692"/>
    </source>
</evidence>
<keyword evidence="6 8" id="KW-1133">Transmembrane helix</keyword>
<keyword evidence="3" id="KW-0813">Transport</keyword>
<evidence type="ECO:0000256" key="8">
    <source>
        <dbReference type="SAM" id="Phobius"/>
    </source>
</evidence>
<gene>
    <name evidence="9" type="ORF">RR45_GL001825</name>
</gene>
<comment type="subcellular location">
    <subcellularLocation>
        <location evidence="1">Cell membrane</location>
        <topology evidence="1">Multi-pass membrane protein</topology>
    </subcellularLocation>
</comment>
<feature type="transmembrane region" description="Helical" evidence="8">
    <location>
        <begin position="138"/>
        <end position="156"/>
    </location>
</feature>
<dbReference type="Proteomes" id="UP000218979">
    <property type="component" value="Unassembled WGS sequence"/>
</dbReference>
<keyword evidence="7 8" id="KW-0472">Membrane</keyword>
<evidence type="ECO:0000313" key="9">
    <source>
        <dbReference type="EMBL" id="PCS04006.1"/>
    </source>
</evidence>
<evidence type="ECO:0000256" key="4">
    <source>
        <dbReference type="ARBA" id="ARBA00022475"/>
    </source>
</evidence>
<feature type="transmembrane region" description="Helical" evidence="8">
    <location>
        <begin position="297"/>
        <end position="315"/>
    </location>
</feature>
<evidence type="ECO:0000256" key="7">
    <source>
        <dbReference type="ARBA" id="ARBA00023136"/>
    </source>
</evidence>
<feature type="transmembrane region" description="Helical" evidence="8">
    <location>
        <begin position="77"/>
        <end position="95"/>
    </location>
</feature>
<evidence type="ECO:0000256" key="1">
    <source>
        <dbReference type="ARBA" id="ARBA00004651"/>
    </source>
</evidence>
<organism evidence="9 10">
    <name type="scientific">Pseudolactococcus chungangensis CAU 28 = DSM 22330</name>
    <dbReference type="NCBI Taxonomy" id="1122154"/>
    <lineage>
        <taxon>Bacteria</taxon>
        <taxon>Bacillati</taxon>
        <taxon>Bacillota</taxon>
        <taxon>Bacilli</taxon>
        <taxon>Lactobacillales</taxon>
        <taxon>Streptococcaceae</taxon>
        <taxon>Pseudolactococcus</taxon>
    </lineage>
</organism>
<proteinExistence type="inferred from homology"/>
<dbReference type="SUPFAM" id="SSF81345">
    <property type="entry name" value="ABC transporter involved in vitamin B12 uptake, BtuC"/>
    <property type="match status" value="1"/>
</dbReference>
<feature type="transmembrane region" description="Helical" evidence="8">
    <location>
        <begin position="33"/>
        <end position="57"/>
    </location>
</feature>
<dbReference type="InterPro" id="IPR037294">
    <property type="entry name" value="ABC_BtuC-like"/>
</dbReference>
<evidence type="ECO:0000256" key="2">
    <source>
        <dbReference type="ARBA" id="ARBA00007935"/>
    </source>
</evidence>
<feature type="transmembrane region" description="Helical" evidence="8">
    <location>
        <begin position="250"/>
        <end position="277"/>
    </location>
</feature>
<feature type="transmembrane region" description="Helical" evidence="8">
    <location>
        <begin position="210"/>
        <end position="229"/>
    </location>
</feature>
<dbReference type="CDD" id="cd06550">
    <property type="entry name" value="TM_ABC_iron-siderophores_like"/>
    <property type="match status" value="1"/>
</dbReference>
<comment type="similarity">
    <text evidence="2">Belongs to the binding-protein-dependent transport system permease family. FecCD subfamily.</text>
</comment>
<dbReference type="PANTHER" id="PTHR30472:SF27">
    <property type="entry name" value="PETROBACTIN IMPORT SYSTEM PERMEASE PROTEIN YCLN"/>
    <property type="match status" value="1"/>
</dbReference>
<name>A0ABX4I7Q7_9LACT</name>
<keyword evidence="10" id="KW-1185">Reference proteome</keyword>
<dbReference type="Gene3D" id="1.10.3470.10">
    <property type="entry name" value="ABC transporter involved in vitamin B12 uptake, BtuC"/>
    <property type="match status" value="1"/>
</dbReference>
<keyword evidence="4" id="KW-1003">Cell membrane</keyword>
<feature type="transmembrane region" description="Helical" evidence="8">
    <location>
        <begin position="322"/>
        <end position="339"/>
    </location>
</feature>
<accession>A0ABX4I7Q7</accession>
<protein>
    <submittedName>
        <fullName evidence="9">Iron ABC transporter permease</fullName>
    </submittedName>
</protein>